<dbReference type="Gene3D" id="3.40.50.300">
    <property type="entry name" value="P-loop containing nucleotide triphosphate hydrolases"/>
    <property type="match status" value="1"/>
</dbReference>
<evidence type="ECO:0000259" key="1">
    <source>
        <dbReference type="Pfam" id="PF13304"/>
    </source>
</evidence>
<comment type="caution">
    <text evidence="2">The sequence shown here is derived from an EMBL/GenBank/DDBJ whole genome shotgun (WGS) entry which is preliminary data.</text>
</comment>
<reference evidence="2 3" key="1">
    <citation type="submission" date="2017-01" db="EMBL/GenBank/DDBJ databases">
        <title>The cable genome- insights into the physiology and evolution of filamentous bacteria capable of sulfide oxidation via long distance electron transfer.</title>
        <authorList>
            <person name="Schreiber L."/>
            <person name="Bjerg J.T."/>
            <person name="Boggild A."/>
            <person name="Van De Vossenberg J."/>
            <person name="Meysman F."/>
            <person name="Nielsen L.P."/>
            <person name="Schramm A."/>
            <person name="Kjeldsen K.U."/>
        </authorList>
    </citation>
    <scope>NUCLEOTIDE SEQUENCE [LARGE SCALE GENOMIC DNA]</scope>
    <source>
        <strain evidence="2">MCF</strain>
    </source>
</reference>
<dbReference type="GO" id="GO:0016887">
    <property type="term" value="F:ATP hydrolysis activity"/>
    <property type="evidence" value="ECO:0007669"/>
    <property type="project" value="InterPro"/>
</dbReference>
<protein>
    <submittedName>
        <fullName evidence="2">Putative ATP-dependent endonuclease, OLD family</fullName>
    </submittedName>
</protein>
<evidence type="ECO:0000313" key="3">
    <source>
        <dbReference type="Proteomes" id="UP000287853"/>
    </source>
</evidence>
<dbReference type="Pfam" id="PF13304">
    <property type="entry name" value="AAA_21"/>
    <property type="match status" value="1"/>
</dbReference>
<keyword evidence="2" id="KW-0255">Endonuclease</keyword>
<keyword evidence="3" id="KW-1185">Reference proteome</keyword>
<dbReference type="GO" id="GO:0005524">
    <property type="term" value="F:ATP binding"/>
    <property type="evidence" value="ECO:0007669"/>
    <property type="project" value="InterPro"/>
</dbReference>
<dbReference type="AlphaFoldDB" id="A0A3S3QIU0"/>
<dbReference type="Proteomes" id="UP000287853">
    <property type="component" value="Unassembled WGS sequence"/>
</dbReference>
<dbReference type="PANTHER" id="PTHR43581">
    <property type="entry name" value="ATP/GTP PHOSPHATASE"/>
    <property type="match status" value="1"/>
</dbReference>
<dbReference type="InterPro" id="IPR051396">
    <property type="entry name" value="Bact_Antivir_Def_Nuclease"/>
</dbReference>
<organism evidence="2 3">
    <name type="scientific">Candidatus Electrothrix aarhusensis</name>
    <dbReference type="NCBI Taxonomy" id="1859131"/>
    <lineage>
        <taxon>Bacteria</taxon>
        <taxon>Pseudomonadati</taxon>
        <taxon>Thermodesulfobacteriota</taxon>
        <taxon>Desulfobulbia</taxon>
        <taxon>Desulfobulbales</taxon>
        <taxon>Desulfobulbaceae</taxon>
        <taxon>Candidatus Electrothrix</taxon>
    </lineage>
</organism>
<gene>
    <name evidence="2" type="ORF">H206_03362</name>
</gene>
<dbReference type="EMBL" id="MTKO01000074">
    <property type="protein sequence ID" value="RWX45690.1"/>
    <property type="molecule type" value="Genomic_DNA"/>
</dbReference>
<dbReference type="PANTHER" id="PTHR43581:SF4">
    <property type="entry name" value="ATP_GTP PHOSPHATASE"/>
    <property type="match status" value="1"/>
</dbReference>
<name>A0A3S3QIU0_9BACT</name>
<evidence type="ECO:0000313" key="2">
    <source>
        <dbReference type="EMBL" id="RWX45690.1"/>
    </source>
</evidence>
<keyword evidence="2" id="KW-0540">Nuclease</keyword>
<dbReference type="GO" id="GO:0004519">
    <property type="term" value="F:endonuclease activity"/>
    <property type="evidence" value="ECO:0007669"/>
    <property type="project" value="UniProtKB-KW"/>
</dbReference>
<sequence>MEQQGIIIPNLAIAGYRSFGREPQCFDQFAKINLFIGQNNAGKSNVLRFLSEVYPQLWPMLAKVPRRELTLGELDRHLLGNPPLLLGLGEKIDTDELPSKHRLIHHVTNPQQISRAAKLLCRVMKEKARINNTELDWRWTSLPPIPLGKIEIQESSIEAVKVLSDNEAGSLRGILAQNPDGEDREIIARRIQLPLSETDIKRIKVKLIPAIRRIGEKGSTLDDFDGSGIIDRLAKLQNPDVHNQQDRDRFDDITNFFRDVVDRPDAVLEIPYERDTILVHMDGKVLPIESLGTGIHEVVILAAAATVLSEHVVCIEEPELHLNPILQRKLIRYLAAHTNNQYFITTHSNVLMDVPAAEIYHIKLIKGASVVEQVTSGRQKSAVCEDLGYHPSDLLQANCIIWVEGPSDRIYLNWWLKSMDEGLVEGIHYSIMFYGGRLLSHLSNAEPESQEVNDFISLRKLNNRGVIMIDSDKETARSRINATKRRLRDEFDEGPGHAWITEGREIENYLPAKQTEAAIKAVHPKAKGRGPFGKYDNTLKIQRARGKETQANKVGVARYITESSEQPDLSNYDLKAQLNKLMKFIRESNPASAAPKNEQHVPTPA</sequence>
<keyword evidence="2" id="KW-0378">Hydrolase</keyword>
<dbReference type="InterPro" id="IPR027417">
    <property type="entry name" value="P-loop_NTPase"/>
</dbReference>
<accession>A0A3S3QIU0</accession>
<dbReference type="InterPro" id="IPR003959">
    <property type="entry name" value="ATPase_AAA_core"/>
</dbReference>
<proteinExistence type="predicted"/>
<dbReference type="SUPFAM" id="SSF52540">
    <property type="entry name" value="P-loop containing nucleoside triphosphate hydrolases"/>
    <property type="match status" value="1"/>
</dbReference>
<feature type="domain" description="ATPase AAA-type core" evidence="1">
    <location>
        <begin position="232"/>
        <end position="353"/>
    </location>
</feature>